<dbReference type="InterPro" id="IPR003540">
    <property type="entry name" value="ADP-ribosyltransferase"/>
</dbReference>
<protein>
    <recommendedName>
        <fullName evidence="4">ADP ribosyltransferase domain-containing protein</fullName>
    </recommendedName>
</protein>
<organism evidence="6 7">
    <name type="scientific">Didymodactylos carnosus</name>
    <dbReference type="NCBI Taxonomy" id="1234261"/>
    <lineage>
        <taxon>Eukaryota</taxon>
        <taxon>Metazoa</taxon>
        <taxon>Spiralia</taxon>
        <taxon>Gnathifera</taxon>
        <taxon>Rotifera</taxon>
        <taxon>Eurotatoria</taxon>
        <taxon>Bdelloidea</taxon>
        <taxon>Philodinida</taxon>
        <taxon>Philodinidae</taxon>
        <taxon>Didymodactylos</taxon>
    </lineage>
</organism>
<dbReference type="GO" id="GO:0005576">
    <property type="term" value="C:extracellular region"/>
    <property type="evidence" value="ECO:0007669"/>
    <property type="project" value="InterPro"/>
</dbReference>
<sequence length="773" mass="90196">MTSSPDQEQPQLFPNLTGLILLWLDPSVNETEENIEVQQKLREVINELKTFEDKEECEKHIRAIRDDQKIVLIVSERFAGEIVPRIEHLPQLFSIYVYCYDKNLANEWTKHHSEMKAATVQLDELVSVIQKDQAKRAKEEDLTCSLSVFNRAENKEESSSGLNSSFLYFQLLIDILLRIKYSPKSQQELIDLCKQQYKGIAAELDNLREFEQTYSSDRALYWYTRESFLYRLLNRALRTQNIDLLFTFGFVIKDVHEQLKQLQQSTDTDPILEVYRGQVMKTKELERIKESIGEFISMNSFLSTSRNRSVSLKFASSRASSGDLQPVLFEISADTRIKSRKPFASIQSLSFYGGEEEILFSIGSVFRIQQIYFDNEHQVSIIALTLCSDDDNDYRELYQHMKQDARGNKETSLISLGRLLRQQGKYEHSKKYYKRLLSELPENDPNIPICYYNLGNAASDQGNFDSALDYYNRTLDIYRKILPSDLNDLADCYNCIGEVHREKGENQLSLQNYELALNIFNKTNDPRAANCYNNMGIIYDGEEKYDLALDSYYKCLEIDKQHRPPDHPDLIIPYLNIGEVYLHMGEYDSALQHLETALRMQIKALPDYHKVTGNIYEDIGRAYQLKHDYEQALFNLNKALDIYRHVVLPDHPEIVRTENFIQQIVRKNTFRCMFRIRNENNKVTSQQNDCDKYRAVIVRFYSRSIRQLVLASLDKLRGKNLGVTVVEDLTKNALEVYCRERAKLEGNEKKKVLARNGRVYVRQHDNNLTLISE</sequence>
<dbReference type="SMART" id="SM00028">
    <property type="entry name" value="TPR"/>
    <property type="match status" value="6"/>
</dbReference>
<evidence type="ECO:0000313" key="6">
    <source>
        <dbReference type="EMBL" id="CAF4078002.1"/>
    </source>
</evidence>
<dbReference type="PROSITE" id="PS50293">
    <property type="entry name" value="TPR_REGION"/>
    <property type="match status" value="1"/>
</dbReference>
<feature type="domain" description="ADP ribosyltransferase" evidence="4">
    <location>
        <begin position="195"/>
        <end position="383"/>
    </location>
</feature>
<dbReference type="PROSITE" id="PS51996">
    <property type="entry name" value="TR_MART"/>
    <property type="match status" value="1"/>
</dbReference>
<dbReference type="InterPro" id="IPR011990">
    <property type="entry name" value="TPR-like_helical_dom_sf"/>
</dbReference>
<evidence type="ECO:0000259" key="4">
    <source>
        <dbReference type="Pfam" id="PF03496"/>
    </source>
</evidence>
<dbReference type="Gene3D" id="3.90.176.10">
    <property type="entry name" value="Toxin ADP-ribosyltransferase, Chain A, domain 1"/>
    <property type="match status" value="1"/>
</dbReference>
<feature type="repeat" description="TPR" evidence="3">
    <location>
        <begin position="613"/>
        <end position="646"/>
    </location>
</feature>
<feature type="repeat" description="TPR" evidence="3">
    <location>
        <begin position="410"/>
        <end position="443"/>
    </location>
</feature>
<proteinExistence type="predicted"/>
<dbReference type="PANTHER" id="PTHR45641">
    <property type="entry name" value="TETRATRICOPEPTIDE REPEAT PROTEIN (AFU_ORTHOLOGUE AFUA_6G03870)"/>
    <property type="match status" value="1"/>
</dbReference>
<dbReference type="EMBL" id="CAJNOK010017915">
    <property type="protein sequence ID" value="CAF1272703.1"/>
    <property type="molecule type" value="Genomic_DNA"/>
</dbReference>
<evidence type="ECO:0000256" key="3">
    <source>
        <dbReference type="PROSITE-ProRule" id="PRU00339"/>
    </source>
</evidence>
<keyword evidence="1" id="KW-0677">Repeat</keyword>
<comment type="caution">
    <text evidence="6">The sequence shown here is derived from an EMBL/GenBank/DDBJ whole genome shotgun (WGS) entry which is preliminary data.</text>
</comment>
<dbReference type="Gene3D" id="1.25.40.10">
    <property type="entry name" value="Tetratricopeptide repeat domain"/>
    <property type="match status" value="2"/>
</dbReference>
<feature type="repeat" description="TPR" evidence="3">
    <location>
        <begin position="571"/>
        <end position="604"/>
    </location>
</feature>
<dbReference type="Proteomes" id="UP000682733">
    <property type="component" value="Unassembled WGS sequence"/>
</dbReference>
<evidence type="ECO:0000256" key="2">
    <source>
        <dbReference type="ARBA" id="ARBA00022803"/>
    </source>
</evidence>
<dbReference type="EMBL" id="CAJOBA010039474">
    <property type="protein sequence ID" value="CAF4078002.1"/>
    <property type="molecule type" value="Genomic_DNA"/>
</dbReference>
<accession>A0A8S2Q4M8</accession>
<keyword evidence="2 3" id="KW-0802">TPR repeat</keyword>
<reference evidence="6" key="1">
    <citation type="submission" date="2021-02" db="EMBL/GenBank/DDBJ databases">
        <authorList>
            <person name="Nowell W R."/>
        </authorList>
    </citation>
    <scope>NUCLEOTIDE SEQUENCE</scope>
</reference>
<evidence type="ECO:0000256" key="1">
    <source>
        <dbReference type="ARBA" id="ARBA00022737"/>
    </source>
</evidence>
<feature type="repeat" description="TPR" evidence="3">
    <location>
        <begin position="448"/>
        <end position="481"/>
    </location>
</feature>
<dbReference type="InterPro" id="IPR019734">
    <property type="entry name" value="TPR_rpt"/>
</dbReference>
<dbReference type="Pfam" id="PF03496">
    <property type="entry name" value="ADPrib_exo_Tox"/>
    <property type="match status" value="1"/>
</dbReference>
<name>A0A8S2Q4M8_9BILA</name>
<dbReference type="AlphaFoldDB" id="A0A8S2Q4M8"/>
<dbReference type="PANTHER" id="PTHR45641:SF19">
    <property type="entry name" value="NEPHROCYSTIN-3"/>
    <property type="match status" value="1"/>
</dbReference>
<dbReference type="SUPFAM" id="SSF56399">
    <property type="entry name" value="ADP-ribosylation"/>
    <property type="match status" value="1"/>
</dbReference>
<dbReference type="Pfam" id="PF13424">
    <property type="entry name" value="TPR_12"/>
    <property type="match status" value="3"/>
</dbReference>
<dbReference type="Proteomes" id="UP000677228">
    <property type="component" value="Unassembled WGS sequence"/>
</dbReference>
<gene>
    <name evidence="5" type="ORF">OVA965_LOCUS27261</name>
    <name evidence="6" type="ORF">TMI583_LOCUS28004</name>
</gene>
<dbReference type="PROSITE" id="PS50005">
    <property type="entry name" value="TPR"/>
    <property type="match status" value="5"/>
</dbReference>
<evidence type="ECO:0000313" key="5">
    <source>
        <dbReference type="EMBL" id="CAF1272703.1"/>
    </source>
</evidence>
<evidence type="ECO:0000313" key="7">
    <source>
        <dbReference type="Proteomes" id="UP000682733"/>
    </source>
</evidence>
<feature type="repeat" description="TPR" evidence="3">
    <location>
        <begin position="529"/>
        <end position="562"/>
    </location>
</feature>
<dbReference type="SUPFAM" id="SSF48452">
    <property type="entry name" value="TPR-like"/>
    <property type="match status" value="1"/>
</dbReference>